<dbReference type="RefSeq" id="WP_250930724.1">
    <property type="nucleotide sequence ID" value="NZ_JAMQBK010000060.1"/>
</dbReference>
<name>A0ABT0U9R3_9BACT</name>
<keyword evidence="2" id="KW-1185">Reference proteome</keyword>
<evidence type="ECO:0000313" key="2">
    <source>
        <dbReference type="Proteomes" id="UP001202961"/>
    </source>
</evidence>
<proteinExistence type="predicted"/>
<organism evidence="1 2">
    <name type="scientific">Aporhodopirellula aestuarii</name>
    <dbReference type="NCBI Taxonomy" id="2950107"/>
    <lineage>
        <taxon>Bacteria</taxon>
        <taxon>Pseudomonadati</taxon>
        <taxon>Planctomycetota</taxon>
        <taxon>Planctomycetia</taxon>
        <taxon>Pirellulales</taxon>
        <taxon>Pirellulaceae</taxon>
        <taxon>Aporhodopirellula</taxon>
    </lineage>
</organism>
<comment type="caution">
    <text evidence="1">The sequence shown here is derived from an EMBL/GenBank/DDBJ whole genome shotgun (WGS) entry which is preliminary data.</text>
</comment>
<sequence>MNITWIPRTLQRSGGTFARYRVSLGVALTTLACSLTGTIADAQQLKSLQHGGQSFPVVQASEASSLFSEQITQFDSEIDQVACLGGARSNRGNSCNTGQYGSSQCSGQCGGYCGGAACGISCPTCQPYYYGQVDALMMRREGLSGFTRSRFFDLDEYDFELGPRITIGSVPDCVSGTEVSLTGPMKWEMANSVAGLRGNTFLSERVPGVLLGSTIPDQDIGFTFLYDPEISPADDPNDAVALQTQRFESTYWSIEASQTSIAWDVAKLLFGARYISFEEEYTYTASDGPTPAENGILYSNTTNDLIGLQVGLDMFTPVCRFGSTYLRARAGGYWNLAEATTIVNDQDERLYGSRDDDGNFAAMFELSNGVSYQFGEMLSVHAGSEVWYLAEIATVEDQLPGVVGARAPSRGIQTGDDVLFVGFNVGATLKY</sequence>
<evidence type="ECO:0000313" key="1">
    <source>
        <dbReference type="EMBL" id="MCM2373091.1"/>
    </source>
</evidence>
<dbReference type="Proteomes" id="UP001202961">
    <property type="component" value="Unassembled WGS sequence"/>
</dbReference>
<dbReference type="EMBL" id="JAMQBK010000060">
    <property type="protein sequence ID" value="MCM2373091.1"/>
    <property type="molecule type" value="Genomic_DNA"/>
</dbReference>
<gene>
    <name evidence="1" type="ORF">NB063_20980</name>
</gene>
<accession>A0ABT0U9R3</accession>
<reference evidence="1 2" key="1">
    <citation type="journal article" date="2022" name="Syst. Appl. Microbiol.">
        <title>Rhodopirellula aestuarii sp. nov., a novel member of the genus Rhodopirellula isolated from brackish sediments collected in the Tagus River estuary, Portugal.</title>
        <authorList>
            <person name="Vitorino I.R."/>
            <person name="Klimek D."/>
            <person name="Calusinska M."/>
            <person name="Lobo-da-Cunha A."/>
            <person name="Vasconcelos V."/>
            <person name="Lage O.M."/>
        </authorList>
    </citation>
    <scope>NUCLEOTIDE SEQUENCE [LARGE SCALE GENOMIC DNA]</scope>
    <source>
        <strain evidence="1 2">ICT_H3.1</strain>
    </source>
</reference>
<protein>
    <submittedName>
        <fullName evidence="1">Uncharacterized protein</fullName>
    </submittedName>
</protein>